<accession>A0A2Z4YB61</accession>
<dbReference type="KEGG" id="schv:BRCON_2853"/>
<reference evidence="2 3" key="1">
    <citation type="submission" date="2018-05" db="EMBL/GenBank/DDBJ databases">
        <title>A metagenomic window into the 2 km-deep terrestrial subsurface aquifer revealed taxonomically and functionally diverse microbial community comprising novel uncultured bacterial lineages.</title>
        <authorList>
            <person name="Kadnikov V.V."/>
            <person name="Mardanov A.V."/>
            <person name="Beletsky A.V."/>
            <person name="Banks D."/>
            <person name="Pimenov N.V."/>
            <person name="Frank Y.A."/>
            <person name="Karnachuk O.V."/>
            <person name="Ravin N.V."/>
        </authorList>
    </citation>
    <scope>NUCLEOTIDE SEQUENCE [LARGE SCALE GENOMIC DNA]</scope>
    <source>
        <strain evidence="2">BY</strain>
    </source>
</reference>
<proteinExistence type="predicted"/>
<sequence>MIALIRYFVRRLRVIFLVLAAGLFAFHFVMPFVFRSVRAQAGQTPTFFARFIPKGIQEFLGVDRLPLATADGFVSVIYQHPFVLIALLAFPIVACSTLLTGELERGWASLVLSRPVRRWVVVATVTICTLVGEALLVAAMLLGTHWGFAQAGVAGPAIHSLLRLGAGVFGLGIAVTGLSLFFAAACEEVGEATGWPITLLLLMYVGNYLAQLWPVLRPYAKYSLFYHYQPVRAFTEGAFPTLSFEVFGAVAILGMLGALVVYVRRDFRL</sequence>
<evidence type="ECO:0000313" key="2">
    <source>
        <dbReference type="EMBL" id="AXA37595.1"/>
    </source>
</evidence>
<feature type="transmembrane region" description="Helical" evidence="1">
    <location>
        <begin position="77"/>
        <end position="99"/>
    </location>
</feature>
<evidence type="ECO:0000256" key="1">
    <source>
        <dbReference type="SAM" id="Phobius"/>
    </source>
</evidence>
<dbReference type="AlphaFoldDB" id="A0A2Z4YB61"/>
<feature type="transmembrane region" description="Helical" evidence="1">
    <location>
        <begin position="242"/>
        <end position="263"/>
    </location>
</feature>
<keyword evidence="1" id="KW-0472">Membrane</keyword>
<feature type="transmembrane region" description="Helical" evidence="1">
    <location>
        <begin position="162"/>
        <end position="185"/>
    </location>
</feature>
<keyword evidence="1" id="KW-0812">Transmembrane</keyword>
<name>A0A2Z4YB61_SUMC1</name>
<dbReference type="Proteomes" id="UP000262583">
    <property type="component" value="Chromosome"/>
</dbReference>
<feature type="transmembrane region" description="Helical" evidence="1">
    <location>
        <begin position="197"/>
        <end position="216"/>
    </location>
</feature>
<dbReference type="EMBL" id="CP030759">
    <property type="protein sequence ID" value="AXA37595.1"/>
    <property type="molecule type" value="Genomic_DNA"/>
</dbReference>
<protein>
    <submittedName>
        <fullName evidence="2">Putative permease</fullName>
    </submittedName>
</protein>
<organism evidence="2 3">
    <name type="scientific">Sumerlaea chitinivorans</name>
    <dbReference type="NCBI Taxonomy" id="2250252"/>
    <lineage>
        <taxon>Bacteria</taxon>
        <taxon>Candidatus Sumerlaeota</taxon>
        <taxon>Candidatus Sumerlaeia</taxon>
        <taxon>Candidatus Sumerlaeales</taxon>
        <taxon>Candidatus Sumerlaeaceae</taxon>
        <taxon>Candidatus Sumerlaea</taxon>
    </lineage>
</organism>
<gene>
    <name evidence="2" type="ORF">BRCON_2853</name>
</gene>
<feature type="transmembrane region" description="Helical" evidence="1">
    <location>
        <begin position="12"/>
        <end position="34"/>
    </location>
</feature>
<keyword evidence="1" id="KW-1133">Transmembrane helix</keyword>
<feature type="transmembrane region" description="Helical" evidence="1">
    <location>
        <begin position="119"/>
        <end position="142"/>
    </location>
</feature>
<evidence type="ECO:0000313" key="3">
    <source>
        <dbReference type="Proteomes" id="UP000262583"/>
    </source>
</evidence>